<protein>
    <recommendedName>
        <fullName evidence="2">Molybdopterin oxidoreductase domain-containing protein</fullName>
    </recommendedName>
</protein>
<feature type="non-terminal residue" evidence="3">
    <location>
        <position position="1"/>
    </location>
</feature>
<comment type="caution">
    <text evidence="3">The sequence shown here is derived from an EMBL/GenBank/DDBJ whole genome shotgun (WGS) entry which is preliminary data.</text>
</comment>
<dbReference type="Gene3D" id="3.40.50.740">
    <property type="match status" value="1"/>
</dbReference>
<name>X1G836_9ZZZZ</name>
<dbReference type="GO" id="GO:0003954">
    <property type="term" value="F:NADH dehydrogenase activity"/>
    <property type="evidence" value="ECO:0007669"/>
    <property type="project" value="TreeGrafter"/>
</dbReference>
<dbReference type="GO" id="GO:0022904">
    <property type="term" value="P:respiratory electron transport chain"/>
    <property type="evidence" value="ECO:0007669"/>
    <property type="project" value="TreeGrafter"/>
</dbReference>
<keyword evidence="1" id="KW-0560">Oxidoreductase</keyword>
<dbReference type="AlphaFoldDB" id="X1G836"/>
<sequence length="117" mass="12245">SNGTDLVMTLANLAMLCGQVGKPSSGVNPLRGQSNVQGACDVGCLVNVYPGYQRVTDDAGRKTIAKAWGVNDLPGEVGLTIVEAMHAASEGKVRAMYIMGENPMLSDPNTTHVEQAL</sequence>
<evidence type="ECO:0000256" key="1">
    <source>
        <dbReference type="ARBA" id="ARBA00023002"/>
    </source>
</evidence>
<dbReference type="GO" id="GO:0016020">
    <property type="term" value="C:membrane"/>
    <property type="evidence" value="ECO:0007669"/>
    <property type="project" value="TreeGrafter"/>
</dbReference>
<dbReference type="SUPFAM" id="SSF53706">
    <property type="entry name" value="Formate dehydrogenase/DMSO reductase, domains 1-3"/>
    <property type="match status" value="1"/>
</dbReference>
<feature type="non-terminal residue" evidence="3">
    <location>
        <position position="117"/>
    </location>
</feature>
<evidence type="ECO:0000259" key="2">
    <source>
        <dbReference type="Pfam" id="PF00384"/>
    </source>
</evidence>
<dbReference type="InterPro" id="IPR050123">
    <property type="entry name" value="Prok_molybdopt-oxidoreductase"/>
</dbReference>
<reference evidence="3" key="1">
    <citation type="journal article" date="2014" name="Front. Microbiol.">
        <title>High frequency of phylogenetically diverse reductive dehalogenase-homologous genes in deep subseafloor sedimentary metagenomes.</title>
        <authorList>
            <person name="Kawai M."/>
            <person name="Futagami T."/>
            <person name="Toyoda A."/>
            <person name="Takaki Y."/>
            <person name="Nishi S."/>
            <person name="Hori S."/>
            <person name="Arai W."/>
            <person name="Tsubouchi T."/>
            <person name="Morono Y."/>
            <person name="Uchiyama I."/>
            <person name="Ito T."/>
            <person name="Fujiyama A."/>
            <person name="Inagaki F."/>
            <person name="Takami H."/>
        </authorList>
    </citation>
    <scope>NUCLEOTIDE SEQUENCE</scope>
    <source>
        <strain evidence="3">Expedition CK06-06</strain>
    </source>
</reference>
<dbReference type="Pfam" id="PF00384">
    <property type="entry name" value="Molybdopterin"/>
    <property type="match status" value="1"/>
</dbReference>
<dbReference type="InterPro" id="IPR006656">
    <property type="entry name" value="Mopterin_OxRdtase"/>
</dbReference>
<dbReference type="EMBL" id="BARU01015168">
    <property type="protein sequence ID" value="GAH40960.1"/>
    <property type="molecule type" value="Genomic_DNA"/>
</dbReference>
<dbReference type="PANTHER" id="PTHR43105">
    <property type="entry name" value="RESPIRATORY NITRATE REDUCTASE"/>
    <property type="match status" value="1"/>
</dbReference>
<proteinExistence type="predicted"/>
<accession>X1G836</accession>
<evidence type="ECO:0000313" key="3">
    <source>
        <dbReference type="EMBL" id="GAH40960.1"/>
    </source>
</evidence>
<gene>
    <name evidence="3" type="ORF">S03H2_26274</name>
</gene>
<feature type="domain" description="Molybdopterin oxidoreductase" evidence="2">
    <location>
        <begin position="2"/>
        <end position="116"/>
    </location>
</feature>
<organism evidence="3">
    <name type="scientific">marine sediment metagenome</name>
    <dbReference type="NCBI Taxonomy" id="412755"/>
    <lineage>
        <taxon>unclassified sequences</taxon>
        <taxon>metagenomes</taxon>
        <taxon>ecological metagenomes</taxon>
    </lineage>
</organism>
<dbReference type="Gene3D" id="3.40.228.10">
    <property type="entry name" value="Dimethylsulfoxide Reductase, domain 2"/>
    <property type="match status" value="1"/>
</dbReference>
<dbReference type="PANTHER" id="PTHR43105:SF14">
    <property type="entry name" value="FORMATE DEHYDROGENASE H"/>
    <property type="match status" value="1"/>
</dbReference>